<proteinExistence type="predicted"/>
<sequence length="49" mass="5746">MEQWITLIQEIGFPIVISFYLLHRIEVKLEAIYSVLASMKSMNGEKVFE</sequence>
<protein>
    <submittedName>
        <fullName evidence="1">YvrJ family protein</fullName>
    </submittedName>
</protein>
<dbReference type="Proteomes" id="UP001595978">
    <property type="component" value="Unassembled WGS sequence"/>
</dbReference>
<dbReference type="EMBL" id="JBHSNQ010000009">
    <property type="protein sequence ID" value="MFC5540387.1"/>
    <property type="molecule type" value="Genomic_DNA"/>
</dbReference>
<organism evidence="1 2">
    <name type="scientific">Ureibacillus suwonensis</name>
    <dbReference type="NCBI Taxonomy" id="313007"/>
    <lineage>
        <taxon>Bacteria</taxon>
        <taxon>Bacillati</taxon>
        <taxon>Bacillota</taxon>
        <taxon>Bacilli</taxon>
        <taxon>Bacillales</taxon>
        <taxon>Caryophanaceae</taxon>
        <taxon>Ureibacillus</taxon>
    </lineage>
</organism>
<dbReference type="RefSeq" id="WP_342469432.1">
    <property type="nucleotide sequence ID" value="NZ_JBHSNQ010000009.1"/>
</dbReference>
<name>A0ABW0R6I2_9BACL</name>
<gene>
    <name evidence="1" type="ORF">ACFPOH_01075</name>
</gene>
<comment type="caution">
    <text evidence="1">The sequence shown here is derived from an EMBL/GenBank/DDBJ whole genome shotgun (WGS) entry which is preliminary data.</text>
</comment>
<evidence type="ECO:0000313" key="1">
    <source>
        <dbReference type="EMBL" id="MFC5540387.1"/>
    </source>
</evidence>
<dbReference type="InterPro" id="IPR024419">
    <property type="entry name" value="YvrJ"/>
</dbReference>
<reference evidence="2" key="1">
    <citation type="journal article" date="2019" name="Int. J. Syst. Evol. Microbiol.">
        <title>The Global Catalogue of Microorganisms (GCM) 10K type strain sequencing project: providing services to taxonomists for standard genome sequencing and annotation.</title>
        <authorList>
            <consortium name="The Broad Institute Genomics Platform"/>
            <consortium name="The Broad Institute Genome Sequencing Center for Infectious Disease"/>
            <person name="Wu L."/>
            <person name="Ma J."/>
        </authorList>
    </citation>
    <scope>NUCLEOTIDE SEQUENCE [LARGE SCALE GENOMIC DNA]</scope>
    <source>
        <strain evidence="2">CCUG 56331</strain>
    </source>
</reference>
<dbReference type="Pfam" id="PF12841">
    <property type="entry name" value="YvrJ"/>
    <property type="match status" value="1"/>
</dbReference>
<keyword evidence="2" id="KW-1185">Reference proteome</keyword>
<accession>A0ABW0R6I2</accession>
<evidence type="ECO:0000313" key="2">
    <source>
        <dbReference type="Proteomes" id="UP001595978"/>
    </source>
</evidence>